<dbReference type="RefSeq" id="WP_253887686.1">
    <property type="nucleotide sequence ID" value="NZ_BAAAVB010000009.1"/>
</dbReference>
<dbReference type="SUPFAM" id="SSF49482">
    <property type="entry name" value="Aromatic compound dioxygenase"/>
    <property type="match status" value="1"/>
</dbReference>
<evidence type="ECO:0000313" key="4">
    <source>
        <dbReference type="Proteomes" id="UP001205185"/>
    </source>
</evidence>
<feature type="domain" description="Intradiol ring-cleavage dioxygenases" evidence="2">
    <location>
        <begin position="118"/>
        <end position="193"/>
    </location>
</feature>
<dbReference type="Pfam" id="PF00775">
    <property type="entry name" value="Dioxygenase_C"/>
    <property type="match status" value="1"/>
</dbReference>
<proteinExistence type="predicted"/>
<comment type="caution">
    <text evidence="3">The sequence shown here is derived from an EMBL/GenBank/DDBJ whole genome shotgun (WGS) entry which is preliminary data.</text>
</comment>
<dbReference type="PANTHER" id="PTHR34315">
    <property type="match status" value="1"/>
</dbReference>
<organism evidence="3 4">
    <name type="scientific">Actinokineospora diospyrosa</name>
    <dbReference type="NCBI Taxonomy" id="103728"/>
    <lineage>
        <taxon>Bacteria</taxon>
        <taxon>Bacillati</taxon>
        <taxon>Actinomycetota</taxon>
        <taxon>Actinomycetes</taxon>
        <taxon>Pseudonocardiales</taxon>
        <taxon>Pseudonocardiaceae</taxon>
        <taxon>Actinokineospora</taxon>
    </lineage>
</organism>
<feature type="compositionally biased region" description="Low complexity" evidence="1">
    <location>
        <begin position="50"/>
        <end position="73"/>
    </location>
</feature>
<dbReference type="InterPro" id="IPR006311">
    <property type="entry name" value="TAT_signal"/>
</dbReference>
<reference evidence="3 4" key="1">
    <citation type="submission" date="2022-06" db="EMBL/GenBank/DDBJ databases">
        <title>Genomic Encyclopedia of Archaeal and Bacterial Type Strains, Phase II (KMG-II): from individual species to whole genera.</title>
        <authorList>
            <person name="Goeker M."/>
        </authorList>
    </citation>
    <scope>NUCLEOTIDE SEQUENCE [LARGE SCALE GENOMIC DNA]</scope>
    <source>
        <strain evidence="3 4">DSM 44255</strain>
    </source>
</reference>
<gene>
    <name evidence="3" type="ORF">LV75_003247</name>
</gene>
<dbReference type="PANTHER" id="PTHR34315:SF1">
    <property type="entry name" value="INTRADIOL RING-CLEAVAGE DIOXYGENASES DOMAIN-CONTAINING PROTEIN-RELATED"/>
    <property type="match status" value="1"/>
</dbReference>
<dbReference type="InterPro" id="IPR000627">
    <property type="entry name" value="Intradiol_dOase_C"/>
</dbReference>
<dbReference type="Gene3D" id="2.60.130.10">
    <property type="entry name" value="Aromatic compound dioxygenase"/>
    <property type="match status" value="1"/>
</dbReference>
<sequence length="282" mass="29597">MGDMDHHIEDHDRGLAFDLATLGRRRLLTLMGGVGLAALAGCGTDHTGHTAAASSTTTTTTTARSQAAAAAAADCGAETPQETGGPYPADGTNGPNVLTESGIVRSDIRSSFGSSTTTAKGVPLTVELSIVDFAKSCAAMPGAAIYLWHCDINGSYSMYAKELTNENYLRGVQEADAQGKVKFTSIFPAAYSGRWPHIHFEIYPSLAEATKAGDPLKTTQLALPKDICTTVYGTEGYSQSVRNLAQTSLERDNVFSDGYETQLAAVTGDVSNGYAATLTVRV</sequence>
<keyword evidence="3" id="KW-0223">Dioxygenase</keyword>
<protein>
    <submittedName>
        <fullName evidence="3">Dioxygenase</fullName>
    </submittedName>
</protein>
<feature type="region of interest" description="Disordered" evidence="1">
    <location>
        <begin position="48"/>
        <end position="94"/>
    </location>
</feature>
<evidence type="ECO:0000256" key="1">
    <source>
        <dbReference type="SAM" id="MobiDB-lite"/>
    </source>
</evidence>
<name>A0ABT1IDM5_9PSEU</name>
<keyword evidence="4" id="KW-1185">Reference proteome</keyword>
<evidence type="ECO:0000259" key="2">
    <source>
        <dbReference type="Pfam" id="PF00775"/>
    </source>
</evidence>
<dbReference type="CDD" id="cd03457">
    <property type="entry name" value="intradiol_dioxygenase_like"/>
    <property type="match status" value="1"/>
</dbReference>
<dbReference type="Proteomes" id="UP001205185">
    <property type="component" value="Unassembled WGS sequence"/>
</dbReference>
<evidence type="ECO:0000313" key="3">
    <source>
        <dbReference type="EMBL" id="MCP2270746.1"/>
    </source>
</evidence>
<keyword evidence="3" id="KW-0560">Oxidoreductase</keyword>
<dbReference type="InterPro" id="IPR015889">
    <property type="entry name" value="Intradiol_dOase_core"/>
</dbReference>
<dbReference type="EMBL" id="JAMTCO010000007">
    <property type="protein sequence ID" value="MCP2270746.1"/>
    <property type="molecule type" value="Genomic_DNA"/>
</dbReference>
<dbReference type="GO" id="GO:0051213">
    <property type="term" value="F:dioxygenase activity"/>
    <property type="evidence" value="ECO:0007669"/>
    <property type="project" value="UniProtKB-KW"/>
</dbReference>
<accession>A0ABT1IDM5</accession>
<dbReference type="PROSITE" id="PS51318">
    <property type="entry name" value="TAT"/>
    <property type="match status" value="1"/>
</dbReference>